<evidence type="ECO:0000313" key="1">
    <source>
        <dbReference type="EMBL" id="TFY51438.1"/>
    </source>
</evidence>
<gene>
    <name evidence="1" type="ORF">EVG20_g11002</name>
</gene>
<dbReference type="Proteomes" id="UP000298327">
    <property type="component" value="Unassembled WGS sequence"/>
</dbReference>
<reference evidence="1 2" key="1">
    <citation type="submission" date="2019-02" db="EMBL/GenBank/DDBJ databases">
        <title>Genome sequencing of the rare red list fungi Dentipellis fragilis.</title>
        <authorList>
            <person name="Buettner E."/>
            <person name="Kellner H."/>
        </authorList>
    </citation>
    <scope>NUCLEOTIDE SEQUENCE [LARGE SCALE GENOMIC DNA]</scope>
    <source>
        <strain evidence="1 2">DSM 105465</strain>
    </source>
</reference>
<keyword evidence="2" id="KW-1185">Reference proteome</keyword>
<proteinExistence type="predicted"/>
<sequence>MLTVYYLYLSQSRPLHTSRAGSCTHHDGGTCIAAAEADHLVAATARARPSSLLNEVQDLTEKPIVRRSRHGPQGVPSFPSAAVIGTFTPPHAPTDTGMVQESNGRAVVLTHSRRRPICTLFSVGRFDDLSAPAVARGSLNMVRVHGAVSRCPENALDPPQVLRFSDLVNRHGVSGFQMSGPERDDDTVARAQPMPYSREIHDAPAYAATGPRPRKLARDITDEASSARASAFSFVV</sequence>
<dbReference type="EMBL" id="SEOQ01001517">
    <property type="protein sequence ID" value="TFY51438.1"/>
    <property type="molecule type" value="Genomic_DNA"/>
</dbReference>
<comment type="caution">
    <text evidence="1">The sequence shown here is derived from an EMBL/GenBank/DDBJ whole genome shotgun (WGS) entry which is preliminary data.</text>
</comment>
<evidence type="ECO:0000313" key="2">
    <source>
        <dbReference type="Proteomes" id="UP000298327"/>
    </source>
</evidence>
<dbReference type="AlphaFoldDB" id="A0A4Y9XNV0"/>
<organism evidence="1 2">
    <name type="scientific">Dentipellis fragilis</name>
    <dbReference type="NCBI Taxonomy" id="205917"/>
    <lineage>
        <taxon>Eukaryota</taxon>
        <taxon>Fungi</taxon>
        <taxon>Dikarya</taxon>
        <taxon>Basidiomycota</taxon>
        <taxon>Agaricomycotina</taxon>
        <taxon>Agaricomycetes</taxon>
        <taxon>Russulales</taxon>
        <taxon>Hericiaceae</taxon>
        <taxon>Dentipellis</taxon>
    </lineage>
</organism>
<accession>A0A4Y9XNV0</accession>
<name>A0A4Y9XNV0_9AGAM</name>
<protein>
    <submittedName>
        <fullName evidence="1">Uncharacterized protein</fullName>
    </submittedName>
</protein>